<organism evidence="1 2">
    <name type="scientific">Deinococcus taklimakanensis</name>
    <dbReference type="NCBI Taxonomy" id="536443"/>
    <lineage>
        <taxon>Bacteria</taxon>
        <taxon>Thermotogati</taxon>
        <taxon>Deinococcota</taxon>
        <taxon>Deinococci</taxon>
        <taxon>Deinococcales</taxon>
        <taxon>Deinococcaceae</taxon>
        <taxon>Deinococcus</taxon>
    </lineage>
</organism>
<dbReference type="RefSeq" id="WP_386846231.1">
    <property type="nucleotide sequence ID" value="NZ_JBHUMK010000054.1"/>
</dbReference>
<gene>
    <name evidence="1" type="ORF">ACFSR9_12360</name>
</gene>
<name>A0ABW5P545_9DEIO</name>
<dbReference type="EMBL" id="JBHUMK010000054">
    <property type="protein sequence ID" value="MFD2610224.1"/>
    <property type="molecule type" value="Genomic_DNA"/>
</dbReference>
<dbReference type="Pfam" id="PF10706">
    <property type="entry name" value="Aminoglyc_resit"/>
    <property type="match status" value="1"/>
</dbReference>
<dbReference type="InterPro" id="IPR019646">
    <property type="entry name" value="Aminoglyc_AdlTrfase"/>
</dbReference>
<protein>
    <submittedName>
        <fullName evidence="1">Nucleotidyltransferase domain-containing protein</fullName>
    </submittedName>
</protein>
<evidence type="ECO:0000313" key="1">
    <source>
        <dbReference type="EMBL" id="MFD2610224.1"/>
    </source>
</evidence>
<evidence type="ECO:0000313" key="2">
    <source>
        <dbReference type="Proteomes" id="UP001597475"/>
    </source>
</evidence>
<dbReference type="Gene3D" id="3.30.460.40">
    <property type="match status" value="1"/>
</dbReference>
<proteinExistence type="predicted"/>
<sequence>MPGSSDAITDLRAALGNFLDRDREDGVLHVEWGGPGSVSALADLDMPELHLDLMPGVLTPAQQAALTGLGYVPEGEGWRHPGGWRVVLPDEGSGWRGRQKALGALLHADDEAARQYCEVFRRSGRDAADAALQDQAAAHNARAVGWTPARFVAELLTPLDWPWMFAGGLALDLHLGHLTRPHDDLDVIVPRDRQPELRALLSREGWRTDAAVGGMYRAWTAPLDPPAFQVHARSPELPDSLLLDLMLTDLSGGLWRYRRDPSIVLPLEQARRVTSGGLPYLAPEAALLFKAGRAGQPIRPKDRDDAARVLPTLDSAARAWLRHTVSN</sequence>
<accession>A0ABW5P545</accession>
<comment type="caution">
    <text evidence="1">The sequence shown here is derived from an EMBL/GenBank/DDBJ whole genome shotgun (WGS) entry which is preliminary data.</text>
</comment>
<dbReference type="Proteomes" id="UP001597475">
    <property type="component" value="Unassembled WGS sequence"/>
</dbReference>
<reference evidence="2" key="1">
    <citation type="journal article" date="2019" name="Int. J. Syst. Evol. Microbiol.">
        <title>The Global Catalogue of Microorganisms (GCM) 10K type strain sequencing project: providing services to taxonomists for standard genome sequencing and annotation.</title>
        <authorList>
            <consortium name="The Broad Institute Genomics Platform"/>
            <consortium name="The Broad Institute Genome Sequencing Center for Infectious Disease"/>
            <person name="Wu L."/>
            <person name="Ma J."/>
        </authorList>
    </citation>
    <scope>NUCLEOTIDE SEQUENCE [LARGE SCALE GENOMIC DNA]</scope>
    <source>
        <strain evidence="2">KCTC 33842</strain>
    </source>
</reference>
<keyword evidence="2" id="KW-1185">Reference proteome</keyword>